<organism evidence="1 2">
    <name type="scientific">Novosphingobium olei</name>
    <dbReference type="NCBI Taxonomy" id="2728851"/>
    <lineage>
        <taxon>Bacteria</taxon>
        <taxon>Pseudomonadati</taxon>
        <taxon>Pseudomonadota</taxon>
        <taxon>Alphaproteobacteria</taxon>
        <taxon>Sphingomonadales</taxon>
        <taxon>Sphingomonadaceae</taxon>
        <taxon>Novosphingobium</taxon>
    </lineage>
</organism>
<keyword evidence="2" id="KW-1185">Reference proteome</keyword>
<proteinExistence type="predicted"/>
<sequence length="219" mass="22617">MSTPQHAAKAQDRDGLARHAGVGARACYGTLMADRTFSVQPYSMRHGALALLVLASLATTACSGDRGRYPSLARRPAERAYGSAMPVTAPTPDAQAPIAPDAGTAARVAALTDQAVKADARFEARRASAERAVAAARGAAVGSEAWSVAQIAIADLDSARSEGMVAMADLDRMLVVAAQAAVDGPRADLDLIAPAHAQVDELMRKELATLDSLKSRVAG</sequence>
<comment type="caution">
    <text evidence="1">The sequence shown here is derived from an EMBL/GenBank/DDBJ whole genome shotgun (WGS) entry which is preliminary data.</text>
</comment>
<evidence type="ECO:0000313" key="2">
    <source>
        <dbReference type="Proteomes" id="UP000583556"/>
    </source>
</evidence>
<protein>
    <submittedName>
        <fullName evidence="1">Uncharacterized protein</fullName>
    </submittedName>
</protein>
<accession>A0A7Y0BLB8</accession>
<dbReference type="AlphaFoldDB" id="A0A7Y0BLB8"/>
<dbReference type="RefSeq" id="WP_169491809.1">
    <property type="nucleotide sequence ID" value="NZ_JABBGM010000001.1"/>
</dbReference>
<name>A0A7Y0BLB8_9SPHN</name>
<gene>
    <name evidence="1" type="ORF">HHL27_02690</name>
</gene>
<dbReference type="Proteomes" id="UP000583556">
    <property type="component" value="Unassembled WGS sequence"/>
</dbReference>
<reference evidence="1 2" key="1">
    <citation type="submission" date="2020-04" db="EMBL/GenBank/DDBJ databases">
        <title>Novosphingobium sp. TW-4 isolated from soil.</title>
        <authorList>
            <person name="Dahal R.H."/>
            <person name="Chaudhary D.K."/>
        </authorList>
    </citation>
    <scope>NUCLEOTIDE SEQUENCE [LARGE SCALE GENOMIC DNA]</scope>
    <source>
        <strain evidence="1 2">TW-4</strain>
    </source>
</reference>
<evidence type="ECO:0000313" key="1">
    <source>
        <dbReference type="EMBL" id="NML92577.1"/>
    </source>
</evidence>
<dbReference type="EMBL" id="JABBGM010000001">
    <property type="protein sequence ID" value="NML92577.1"/>
    <property type="molecule type" value="Genomic_DNA"/>
</dbReference>